<reference evidence="2 3" key="1">
    <citation type="submission" date="2016-04" db="EMBL/GenBank/DDBJ databases">
        <title>Complete genome sequence and analysis of deep-sea sediment isolate, Amycolatopsis sp. WP1.</title>
        <authorList>
            <person name="Wang H."/>
            <person name="Chen S."/>
            <person name="Wu Q."/>
        </authorList>
    </citation>
    <scope>NUCLEOTIDE SEQUENCE [LARGE SCALE GENOMIC DNA]</scope>
    <source>
        <strain evidence="2 3">WP1</strain>
    </source>
</reference>
<feature type="signal peptide" evidence="1">
    <location>
        <begin position="1"/>
        <end position="19"/>
    </location>
</feature>
<organism evidence="2 3">
    <name type="scientific">Amycolatopsis albispora</name>
    <dbReference type="NCBI Taxonomy" id="1804986"/>
    <lineage>
        <taxon>Bacteria</taxon>
        <taxon>Bacillati</taxon>
        <taxon>Actinomycetota</taxon>
        <taxon>Actinomycetes</taxon>
        <taxon>Pseudonocardiales</taxon>
        <taxon>Pseudonocardiaceae</taxon>
        <taxon>Amycolatopsis</taxon>
    </lineage>
</organism>
<name>A0A344LJ23_9PSEU</name>
<accession>A0A344LJ23</accession>
<evidence type="ECO:0000313" key="2">
    <source>
        <dbReference type="EMBL" id="AXB48047.1"/>
    </source>
</evidence>
<sequence>MAIGLVTFASVIAAVPAQAAATATITRVIILDDEPSSTDWAELPYGDGRRIWLDSGSYEWRHTIRSVGDHHSVNRPIDLAAGWYWWQCHLWGQVGDPWDPNYTALCLLEPESGSGTAFLPAGGYGAPAAWLVYGGEFTWTSDLTPV</sequence>
<proteinExistence type="predicted"/>
<evidence type="ECO:0000313" key="3">
    <source>
        <dbReference type="Proteomes" id="UP000250434"/>
    </source>
</evidence>
<dbReference type="Proteomes" id="UP000250434">
    <property type="component" value="Chromosome"/>
</dbReference>
<gene>
    <name evidence="2" type="ORF">A4R43_41080</name>
</gene>
<dbReference type="KEGG" id="aab:A4R43_41080"/>
<feature type="chain" id="PRO_5016913525" evidence="1">
    <location>
        <begin position="20"/>
        <end position="146"/>
    </location>
</feature>
<keyword evidence="3" id="KW-1185">Reference proteome</keyword>
<dbReference type="OrthoDB" id="5190759at2"/>
<dbReference type="AlphaFoldDB" id="A0A344LJ23"/>
<dbReference type="EMBL" id="CP015163">
    <property type="protein sequence ID" value="AXB48047.1"/>
    <property type="molecule type" value="Genomic_DNA"/>
</dbReference>
<keyword evidence="1" id="KW-0732">Signal</keyword>
<evidence type="ECO:0000256" key="1">
    <source>
        <dbReference type="SAM" id="SignalP"/>
    </source>
</evidence>
<protein>
    <submittedName>
        <fullName evidence="2">Uncharacterized protein</fullName>
    </submittedName>
</protein>